<evidence type="ECO:0000313" key="5">
    <source>
        <dbReference type="EMBL" id="MBP1992200.1"/>
    </source>
</evidence>
<comment type="caution">
    <text evidence="5">The sequence shown here is derived from an EMBL/GenBank/DDBJ whole genome shotgun (WGS) entry which is preliminary data.</text>
</comment>
<evidence type="ECO:0000256" key="2">
    <source>
        <dbReference type="ARBA" id="ARBA00023125"/>
    </source>
</evidence>
<keyword evidence="3" id="KW-0804">Transcription</keyword>
<dbReference type="RefSeq" id="WP_209972940.1">
    <property type="nucleotide sequence ID" value="NZ_JAGGLB010000012.1"/>
</dbReference>
<feature type="domain" description="HTH araC/xylS-type" evidence="4">
    <location>
        <begin position="194"/>
        <end position="295"/>
    </location>
</feature>
<dbReference type="SMART" id="SM00342">
    <property type="entry name" value="HTH_ARAC"/>
    <property type="match status" value="1"/>
</dbReference>
<dbReference type="InterPro" id="IPR018062">
    <property type="entry name" value="HTH_AraC-typ_CS"/>
</dbReference>
<protein>
    <submittedName>
        <fullName evidence="5">AraC-like DNA-binding protein/mannose-6-phosphate isomerase-like protein (Cupin superfamily)</fullName>
    </submittedName>
</protein>
<reference evidence="5 6" key="1">
    <citation type="submission" date="2021-03" db="EMBL/GenBank/DDBJ databases">
        <title>Genomic Encyclopedia of Type Strains, Phase IV (KMG-IV): sequencing the most valuable type-strain genomes for metagenomic binning, comparative biology and taxonomic classification.</title>
        <authorList>
            <person name="Goeker M."/>
        </authorList>
    </citation>
    <scope>NUCLEOTIDE SEQUENCE [LARGE SCALE GENOMIC DNA]</scope>
    <source>
        <strain evidence="5 6">DSM 26048</strain>
    </source>
</reference>
<keyword evidence="2" id="KW-0238">DNA-binding</keyword>
<dbReference type="PRINTS" id="PR00032">
    <property type="entry name" value="HTHARAC"/>
</dbReference>
<evidence type="ECO:0000256" key="1">
    <source>
        <dbReference type="ARBA" id="ARBA00023015"/>
    </source>
</evidence>
<accession>A0ABS4IYS8</accession>
<dbReference type="EMBL" id="JAGGLB010000012">
    <property type="protein sequence ID" value="MBP1992200.1"/>
    <property type="molecule type" value="Genomic_DNA"/>
</dbReference>
<dbReference type="InterPro" id="IPR020449">
    <property type="entry name" value="Tscrpt_reg_AraC-type_HTH"/>
</dbReference>
<keyword evidence="6" id="KW-1185">Reference proteome</keyword>
<dbReference type="PANTHER" id="PTHR43280">
    <property type="entry name" value="ARAC-FAMILY TRANSCRIPTIONAL REGULATOR"/>
    <property type="match status" value="1"/>
</dbReference>
<dbReference type="Gene3D" id="2.60.120.10">
    <property type="entry name" value="Jelly Rolls"/>
    <property type="match status" value="1"/>
</dbReference>
<dbReference type="InterPro" id="IPR009057">
    <property type="entry name" value="Homeodomain-like_sf"/>
</dbReference>
<organism evidence="5 6">
    <name type="scientific">Paenibacillus eucommiae</name>
    <dbReference type="NCBI Taxonomy" id="1355755"/>
    <lineage>
        <taxon>Bacteria</taxon>
        <taxon>Bacillati</taxon>
        <taxon>Bacillota</taxon>
        <taxon>Bacilli</taxon>
        <taxon>Bacillales</taxon>
        <taxon>Paenibacillaceae</taxon>
        <taxon>Paenibacillus</taxon>
    </lineage>
</organism>
<dbReference type="Pfam" id="PF02311">
    <property type="entry name" value="AraC_binding"/>
    <property type="match status" value="1"/>
</dbReference>
<dbReference type="SUPFAM" id="SSF51215">
    <property type="entry name" value="Regulatory protein AraC"/>
    <property type="match status" value="1"/>
</dbReference>
<dbReference type="InterPro" id="IPR014710">
    <property type="entry name" value="RmlC-like_jellyroll"/>
</dbReference>
<dbReference type="Gene3D" id="1.10.10.60">
    <property type="entry name" value="Homeodomain-like"/>
    <property type="match status" value="1"/>
</dbReference>
<gene>
    <name evidence="5" type="ORF">J2Z66_003808</name>
</gene>
<dbReference type="Proteomes" id="UP001519287">
    <property type="component" value="Unassembled WGS sequence"/>
</dbReference>
<evidence type="ECO:0000256" key="3">
    <source>
        <dbReference type="ARBA" id="ARBA00023163"/>
    </source>
</evidence>
<dbReference type="PROSITE" id="PS00041">
    <property type="entry name" value="HTH_ARAC_FAMILY_1"/>
    <property type="match status" value="1"/>
</dbReference>
<evidence type="ECO:0000259" key="4">
    <source>
        <dbReference type="PROSITE" id="PS01124"/>
    </source>
</evidence>
<dbReference type="Pfam" id="PF12833">
    <property type="entry name" value="HTH_18"/>
    <property type="match status" value="1"/>
</dbReference>
<dbReference type="InterPro" id="IPR003313">
    <property type="entry name" value="AraC-bd"/>
</dbReference>
<dbReference type="InterPro" id="IPR037923">
    <property type="entry name" value="HTH-like"/>
</dbReference>
<evidence type="ECO:0000313" key="6">
    <source>
        <dbReference type="Proteomes" id="UP001519287"/>
    </source>
</evidence>
<dbReference type="PANTHER" id="PTHR43280:SF2">
    <property type="entry name" value="HTH-TYPE TRANSCRIPTIONAL REGULATOR EXSA"/>
    <property type="match status" value="1"/>
</dbReference>
<proteinExistence type="predicted"/>
<sequence length="299" mass="34679">MPITGPHLNTDSLEHLNIKVNIGSLQFDMMLQTDVISAARLQKHNHYAFEVHYFISGAGTLHIGSREEPLQPGSTLLIGPGVYHSINMQPGNPLHRHFIQFTFVETSHESNSFQKQESLELLNFFTDIQYHLFLDEGMEQTICLIEDIYQEMQLHLVGFYSQIQILFTQLIIRLIRSLSAAPSRFMIPQKMNDDRRTLIIDDFFDRYREDLTIDDLAAQLHLSTKQTNRILEKYYHTSFKQKQLTTRVQVAMDLLRTSSMTIEAISEHVGYTSSYNFCKLFKQKTGLTPTEYRDQPALK</sequence>
<dbReference type="InterPro" id="IPR018060">
    <property type="entry name" value="HTH_AraC"/>
</dbReference>
<dbReference type="SUPFAM" id="SSF46689">
    <property type="entry name" value="Homeodomain-like"/>
    <property type="match status" value="1"/>
</dbReference>
<keyword evidence="1" id="KW-0805">Transcription regulation</keyword>
<dbReference type="PROSITE" id="PS01124">
    <property type="entry name" value="HTH_ARAC_FAMILY_2"/>
    <property type="match status" value="1"/>
</dbReference>
<name>A0ABS4IYS8_9BACL</name>